<gene>
    <name evidence="1" type="ORF">MAR_017301</name>
</gene>
<organism evidence="1 2">
    <name type="scientific">Mya arenaria</name>
    <name type="common">Soft-shell clam</name>
    <dbReference type="NCBI Taxonomy" id="6604"/>
    <lineage>
        <taxon>Eukaryota</taxon>
        <taxon>Metazoa</taxon>
        <taxon>Spiralia</taxon>
        <taxon>Lophotrochozoa</taxon>
        <taxon>Mollusca</taxon>
        <taxon>Bivalvia</taxon>
        <taxon>Autobranchia</taxon>
        <taxon>Heteroconchia</taxon>
        <taxon>Euheterodonta</taxon>
        <taxon>Imparidentia</taxon>
        <taxon>Neoheterodontei</taxon>
        <taxon>Myida</taxon>
        <taxon>Myoidea</taxon>
        <taxon>Myidae</taxon>
        <taxon>Mya</taxon>
    </lineage>
</organism>
<name>A0ABY7EF78_MYAAR</name>
<evidence type="ECO:0000313" key="2">
    <source>
        <dbReference type="Proteomes" id="UP001164746"/>
    </source>
</evidence>
<reference evidence="1" key="1">
    <citation type="submission" date="2022-11" db="EMBL/GenBank/DDBJ databases">
        <title>Centuries of genome instability and evolution in soft-shell clam transmissible cancer (bioRxiv).</title>
        <authorList>
            <person name="Hart S.F.M."/>
            <person name="Yonemitsu M.A."/>
            <person name="Giersch R.M."/>
            <person name="Beal B.F."/>
            <person name="Arriagada G."/>
            <person name="Davis B.W."/>
            <person name="Ostrander E.A."/>
            <person name="Goff S.P."/>
            <person name="Metzger M.J."/>
        </authorList>
    </citation>
    <scope>NUCLEOTIDE SEQUENCE</scope>
    <source>
        <strain evidence="1">MELC-2E11</strain>
        <tissue evidence="1">Siphon/mantle</tissue>
    </source>
</reference>
<evidence type="ECO:0000313" key="1">
    <source>
        <dbReference type="EMBL" id="WAR07343.1"/>
    </source>
</evidence>
<protein>
    <submittedName>
        <fullName evidence="1">Uncharacterized protein</fullName>
    </submittedName>
</protein>
<sequence length="114" mass="13075">MIDKNLNSLRRCDTLSSSSHPSDLDLAADATHWARVHIPGTLTLQQMKHIELEYTSHRDSPRLKLNVINSDNRKTHWIIFGEFLLVAMTIVVDTDEAYSAVYGMRQQLLKRLSL</sequence>
<keyword evidence="2" id="KW-1185">Reference proteome</keyword>
<accession>A0ABY7EF78</accession>
<dbReference type="EMBL" id="CP111017">
    <property type="protein sequence ID" value="WAR07343.1"/>
    <property type="molecule type" value="Genomic_DNA"/>
</dbReference>
<proteinExistence type="predicted"/>
<dbReference type="Proteomes" id="UP001164746">
    <property type="component" value="Chromosome 6"/>
</dbReference>